<organism evidence="1 2">
    <name type="scientific">Racocetra fulgida</name>
    <dbReference type="NCBI Taxonomy" id="60492"/>
    <lineage>
        <taxon>Eukaryota</taxon>
        <taxon>Fungi</taxon>
        <taxon>Fungi incertae sedis</taxon>
        <taxon>Mucoromycota</taxon>
        <taxon>Glomeromycotina</taxon>
        <taxon>Glomeromycetes</taxon>
        <taxon>Diversisporales</taxon>
        <taxon>Gigasporaceae</taxon>
        <taxon>Racocetra</taxon>
    </lineage>
</organism>
<accession>A0A9N9P2W9</accession>
<dbReference type="EMBL" id="CAJVPZ010051710">
    <property type="protein sequence ID" value="CAG8779501.1"/>
    <property type="molecule type" value="Genomic_DNA"/>
</dbReference>
<keyword evidence="2" id="KW-1185">Reference proteome</keyword>
<protein>
    <submittedName>
        <fullName evidence="1">19594_t:CDS:1</fullName>
    </submittedName>
</protein>
<name>A0A9N9P2W9_9GLOM</name>
<feature type="non-terminal residue" evidence="1">
    <location>
        <position position="1"/>
    </location>
</feature>
<proteinExistence type="predicted"/>
<evidence type="ECO:0000313" key="2">
    <source>
        <dbReference type="Proteomes" id="UP000789396"/>
    </source>
</evidence>
<reference evidence="1" key="1">
    <citation type="submission" date="2021-06" db="EMBL/GenBank/DDBJ databases">
        <authorList>
            <person name="Kallberg Y."/>
            <person name="Tangrot J."/>
            <person name="Rosling A."/>
        </authorList>
    </citation>
    <scope>NUCLEOTIDE SEQUENCE</scope>
    <source>
        <strain evidence="1">IN212</strain>
    </source>
</reference>
<dbReference type="AlphaFoldDB" id="A0A9N9P2W9"/>
<comment type="caution">
    <text evidence="1">The sequence shown here is derived from an EMBL/GenBank/DDBJ whole genome shotgun (WGS) entry which is preliminary data.</text>
</comment>
<gene>
    <name evidence="1" type="ORF">RFULGI_LOCUS15684</name>
</gene>
<feature type="non-terminal residue" evidence="1">
    <location>
        <position position="82"/>
    </location>
</feature>
<dbReference type="Proteomes" id="UP000789396">
    <property type="component" value="Unassembled WGS sequence"/>
</dbReference>
<sequence>NNKLEKDNKLNSELSKDYISNKLKGLFISDIIAPCYIEESKKYEIFRKEKEIEFTINETNKIDKVRIKNSIKSSTNSNSDES</sequence>
<evidence type="ECO:0000313" key="1">
    <source>
        <dbReference type="EMBL" id="CAG8779501.1"/>
    </source>
</evidence>